<dbReference type="GO" id="GO:0031956">
    <property type="term" value="F:medium-chain fatty acid-CoA ligase activity"/>
    <property type="evidence" value="ECO:0007669"/>
    <property type="project" value="TreeGrafter"/>
</dbReference>
<evidence type="ECO:0000313" key="3">
    <source>
        <dbReference type="EMBL" id="ANP27033.1"/>
    </source>
</evidence>
<gene>
    <name evidence="3" type="ORF">DAD186_04780</name>
</gene>
<reference evidence="3 4" key="1">
    <citation type="submission" date="2015-06" db="EMBL/GenBank/DDBJ databases">
        <title>Investigation of pathophysiology for high-risk pregnancy and development of treatment modality based on it.</title>
        <authorList>
            <person name="Kim B.-C."/>
            <person name="Lim S."/>
        </authorList>
    </citation>
    <scope>NUCLEOTIDE SEQUENCE [LARGE SCALE GENOMIC DNA]</scope>
    <source>
        <strain evidence="3 4">AD1-86</strain>
    </source>
</reference>
<dbReference type="Gene3D" id="3.30.300.30">
    <property type="match status" value="1"/>
</dbReference>
<dbReference type="PANTHER" id="PTHR43201">
    <property type="entry name" value="ACYL-COA SYNTHETASE"/>
    <property type="match status" value="1"/>
</dbReference>
<dbReference type="Pfam" id="PF00501">
    <property type="entry name" value="AMP-binding"/>
    <property type="match status" value="1"/>
</dbReference>
<dbReference type="InterPro" id="IPR045851">
    <property type="entry name" value="AMP-bd_C_sf"/>
</dbReference>
<dbReference type="KEGG" id="dva:DAD186_04780"/>
<dbReference type="STRING" id="1630135.DAD186_04780"/>
<feature type="domain" description="AMP-dependent synthetase/ligase" evidence="2">
    <location>
        <begin position="79"/>
        <end position="301"/>
    </location>
</feature>
<evidence type="ECO:0000256" key="1">
    <source>
        <dbReference type="SAM" id="MobiDB-lite"/>
    </source>
</evidence>
<dbReference type="EMBL" id="CP012117">
    <property type="protein sequence ID" value="ANP27033.1"/>
    <property type="molecule type" value="Genomic_DNA"/>
</dbReference>
<dbReference type="GO" id="GO:0006631">
    <property type="term" value="P:fatty acid metabolic process"/>
    <property type="evidence" value="ECO:0007669"/>
    <property type="project" value="TreeGrafter"/>
</dbReference>
<dbReference type="InterPro" id="IPR042099">
    <property type="entry name" value="ANL_N_sf"/>
</dbReference>
<evidence type="ECO:0000313" key="4">
    <source>
        <dbReference type="Proteomes" id="UP000092596"/>
    </source>
</evidence>
<feature type="region of interest" description="Disordered" evidence="1">
    <location>
        <begin position="1"/>
        <end position="21"/>
    </location>
</feature>
<dbReference type="InterPro" id="IPR020845">
    <property type="entry name" value="AMP-binding_CS"/>
</dbReference>
<dbReference type="PATRIC" id="fig|1630135.4.peg.480"/>
<dbReference type="PROSITE" id="PS00455">
    <property type="entry name" value="AMP_BINDING"/>
    <property type="match status" value="1"/>
</dbReference>
<evidence type="ECO:0000259" key="2">
    <source>
        <dbReference type="Pfam" id="PF00501"/>
    </source>
</evidence>
<sequence length="509" mass="53774">MSTQSAPERESTPWLAPGPFDGTVTSQVEYARAIGEALAGTARVWLGAHKRPELIGALECGKPRESACAGCTCTRSNAGVSEPDPSEIALVVPTSGSTGTPKSVAHSVQSLKASIHATAYEFGSHGAWMLFLPPTHIAGIQVIARASVASTLLGLDDHDGLPGALAPLVDLSNHFDATVLTGALERWDARVCSDEALADLPLYTSFVPTQLERIVSAAEAGDAEIARALSRFEAILVGGAATAPALLDRARKLGARIVTTYGSSETAGGCVYNGLPLQGVELKVNDEDQLMITGPSIALGYIYETGAFTNVDGNDADTRRRFFSTPELAATRLLRTSDLARLTRDEATGLTRLTVLGRADDVIISGGRKIVPQALERTLADTGEFREVLIVPVESNEWGEQAVALTVPRVEGAMPTQTWTADLQTQLTVATALTGAGYARHEIPRRILTTGALPRLESGKVDRKAAAELAREALLNIEAFDYAKSLGTRFGDGGHHELEFGGPGEGEDE</sequence>
<dbReference type="Gene3D" id="3.40.50.12780">
    <property type="entry name" value="N-terminal domain of ligase-like"/>
    <property type="match status" value="1"/>
</dbReference>
<dbReference type="Proteomes" id="UP000092596">
    <property type="component" value="Chromosome"/>
</dbReference>
<dbReference type="SUPFAM" id="SSF56801">
    <property type="entry name" value="Acetyl-CoA synthetase-like"/>
    <property type="match status" value="1"/>
</dbReference>
<dbReference type="PANTHER" id="PTHR43201:SF32">
    <property type="entry name" value="2-SUCCINYLBENZOATE--COA LIGASE, CHLOROPLASTIC_PEROXISOMAL"/>
    <property type="match status" value="1"/>
</dbReference>
<dbReference type="InterPro" id="IPR000873">
    <property type="entry name" value="AMP-dep_synth/lig_dom"/>
</dbReference>
<dbReference type="AlphaFoldDB" id="A0A1B0ZGG6"/>
<proteinExistence type="predicted"/>
<dbReference type="RefSeq" id="WP_065247350.1">
    <property type="nucleotide sequence ID" value="NZ_CP012117.1"/>
</dbReference>
<name>A0A1B0ZGG6_9MICO</name>
<accession>A0A1B0ZGG6</accession>
<protein>
    <recommendedName>
        <fullName evidence="2">AMP-dependent synthetase/ligase domain-containing protein</fullName>
    </recommendedName>
</protein>
<organism evidence="3 4">
    <name type="scientific">Dermabacter vaginalis</name>
    <dbReference type="NCBI Taxonomy" id="1630135"/>
    <lineage>
        <taxon>Bacteria</taxon>
        <taxon>Bacillati</taxon>
        <taxon>Actinomycetota</taxon>
        <taxon>Actinomycetes</taxon>
        <taxon>Micrococcales</taxon>
        <taxon>Dermabacteraceae</taxon>
        <taxon>Dermabacter</taxon>
    </lineage>
</organism>